<comment type="similarity">
    <text evidence="4 13">Belongs to the aspartokinase family.</text>
</comment>
<evidence type="ECO:0000256" key="7">
    <source>
        <dbReference type="ARBA" id="ARBA00022741"/>
    </source>
</evidence>
<evidence type="ECO:0000256" key="6">
    <source>
        <dbReference type="ARBA" id="ARBA00022679"/>
    </source>
</evidence>
<keyword evidence="5 14" id="KW-0028">Amino-acid biosynthesis</keyword>
<feature type="binding site" evidence="12">
    <location>
        <position position="184"/>
    </location>
    <ligand>
        <name>ATP</name>
        <dbReference type="ChEBI" id="CHEBI:30616"/>
    </ligand>
</feature>
<feature type="domain" description="ACT" evidence="15">
    <location>
        <begin position="264"/>
        <end position="338"/>
    </location>
</feature>
<dbReference type="NCBIfam" id="TIGR00657">
    <property type="entry name" value="asp_kinases"/>
    <property type="match status" value="1"/>
</dbReference>
<evidence type="ECO:0000256" key="5">
    <source>
        <dbReference type="ARBA" id="ARBA00022605"/>
    </source>
</evidence>
<dbReference type="EMBL" id="AQQV01000001">
    <property type="protein sequence ID" value="ORE89272.1"/>
    <property type="molecule type" value="Genomic_DNA"/>
</dbReference>
<sequence length="411" mass="43935">MALIVQKYGGTSVGSVERIQNVAAKVAAARARGDDIVVVVSAMSGETDRLTGLANQISSRLVAREMDVLLSTGEQVTIALLAMALDAIGQPARSYTGSQVRILTDDVHTKARIKKIDGERMRADLEQGRVVIVAGFQGSDEHGNITTLGRGGSDTTAVALAAALKADECQIYTDVDGVYTTDPRVEPNARRLERITFEEMLEMASLGSKVLQIRAVEFAGKYAVPLRVLSSFAEGPGTLISLEESEMEDPIISGIAFNRDEAQLTVVGVPDHPGIASAILGPIGAANIEVDMIVQNVGSDSLTDFTFTVHKRDFATALQIMREVAGSLGAKDVRGDDDIVKVSLVGVGMRSHAGVASKTFATLARENINIRMISTSEIKISVVIDSKYLELAVRSLHKDFALDREPQDEAL</sequence>
<dbReference type="InterPro" id="IPR005260">
    <property type="entry name" value="Asp_kin_monofn"/>
</dbReference>
<dbReference type="InterPro" id="IPR002912">
    <property type="entry name" value="ACT_dom"/>
</dbReference>
<dbReference type="CDD" id="cd04936">
    <property type="entry name" value="ACT_AKii-LysC-BS-like_2"/>
    <property type="match status" value="1"/>
</dbReference>
<dbReference type="GO" id="GO:0009089">
    <property type="term" value="P:lysine biosynthetic process via diaminopimelate"/>
    <property type="evidence" value="ECO:0007669"/>
    <property type="project" value="UniProtKB-UniPathway"/>
</dbReference>
<evidence type="ECO:0000256" key="2">
    <source>
        <dbReference type="ARBA" id="ARBA00004986"/>
    </source>
</evidence>
<dbReference type="InterPro" id="IPR045865">
    <property type="entry name" value="ACT-like_dom_sf"/>
</dbReference>
<evidence type="ECO:0000313" key="17">
    <source>
        <dbReference type="Proteomes" id="UP000192342"/>
    </source>
</evidence>
<dbReference type="InterPro" id="IPR036393">
    <property type="entry name" value="AceGlu_kinase-like_sf"/>
</dbReference>
<dbReference type="PANTHER" id="PTHR21499">
    <property type="entry name" value="ASPARTATE KINASE"/>
    <property type="match status" value="1"/>
</dbReference>
<dbReference type="NCBIfam" id="NF005155">
    <property type="entry name" value="PRK06635.1-4"/>
    <property type="match status" value="1"/>
</dbReference>
<feature type="binding site" evidence="12">
    <location>
        <position position="74"/>
    </location>
    <ligand>
        <name>substrate</name>
    </ligand>
</feature>
<dbReference type="Pfam" id="PF22468">
    <property type="entry name" value="ACT_9"/>
    <property type="match status" value="1"/>
</dbReference>
<dbReference type="InterPro" id="IPR001341">
    <property type="entry name" value="Asp_kinase"/>
</dbReference>
<dbReference type="CDD" id="cd04913">
    <property type="entry name" value="ACT_AKii-LysC-BS-like_1"/>
    <property type="match status" value="1"/>
</dbReference>
<comment type="pathway">
    <text evidence="2 14">Amino-acid biosynthesis; L-methionine biosynthesis via de novo pathway; L-homoserine from L-aspartate: step 1/3.</text>
</comment>
<keyword evidence="9 12" id="KW-0067">ATP-binding</keyword>
<dbReference type="Gene3D" id="3.40.1160.10">
    <property type="entry name" value="Acetylglutamate kinase-like"/>
    <property type="match status" value="1"/>
</dbReference>
<evidence type="ECO:0000256" key="11">
    <source>
        <dbReference type="ARBA" id="ARBA00047872"/>
    </source>
</evidence>
<reference evidence="16 17" key="1">
    <citation type="submission" date="2013-04" db="EMBL/GenBank/DDBJ databases">
        <title>Oceanococcus atlanticus 22II-S10r2 Genome Sequencing.</title>
        <authorList>
            <person name="Lai Q."/>
            <person name="Li G."/>
            <person name="Shao Z."/>
        </authorList>
    </citation>
    <scope>NUCLEOTIDE SEQUENCE [LARGE SCALE GENOMIC DNA]</scope>
    <source>
        <strain evidence="16 17">22II-S10r2</strain>
    </source>
</reference>
<keyword evidence="17" id="KW-1185">Reference proteome</keyword>
<dbReference type="InterPro" id="IPR018042">
    <property type="entry name" value="Aspartate_kinase_CS"/>
</dbReference>
<feature type="binding site" evidence="12">
    <location>
        <begin position="173"/>
        <end position="174"/>
    </location>
    <ligand>
        <name>ATP</name>
        <dbReference type="ChEBI" id="CHEBI:30616"/>
    </ligand>
</feature>
<dbReference type="RefSeq" id="WP_083560236.1">
    <property type="nucleotide sequence ID" value="NZ_AQQV01000001.1"/>
</dbReference>
<dbReference type="SUPFAM" id="SSF53633">
    <property type="entry name" value="Carbamate kinase-like"/>
    <property type="match status" value="1"/>
</dbReference>
<keyword evidence="8 13" id="KW-0418">Kinase</keyword>
<dbReference type="UniPathway" id="UPA00051">
    <property type="reaction ID" value="UER00462"/>
</dbReference>
<dbReference type="OrthoDB" id="9799110at2"/>
<name>A0A1Y1SHW7_9GAMM</name>
<keyword evidence="10" id="KW-0457">Lysine biosynthesis</keyword>
<dbReference type="Proteomes" id="UP000192342">
    <property type="component" value="Unassembled WGS sequence"/>
</dbReference>
<dbReference type="GO" id="GO:0009090">
    <property type="term" value="P:homoserine biosynthetic process"/>
    <property type="evidence" value="ECO:0007669"/>
    <property type="project" value="TreeGrafter"/>
</dbReference>
<dbReference type="InterPro" id="IPR001048">
    <property type="entry name" value="Asp/Glu/Uridylate_kinase"/>
</dbReference>
<evidence type="ECO:0000256" key="8">
    <source>
        <dbReference type="ARBA" id="ARBA00022777"/>
    </source>
</evidence>
<comment type="catalytic activity">
    <reaction evidence="11 13">
        <text>L-aspartate + ATP = 4-phospho-L-aspartate + ADP</text>
        <dbReference type="Rhea" id="RHEA:23776"/>
        <dbReference type="ChEBI" id="CHEBI:29991"/>
        <dbReference type="ChEBI" id="CHEBI:30616"/>
        <dbReference type="ChEBI" id="CHEBI:57535"/>
        <dbReference type="ChEBI" id="CHEBI:456216"/>
        <dbReference type="EC" id="2.7.2.4"/>
    </reaction>
</comment>
<dbReference type="Pfam" id="PF01842">
    <property type="entry name" value="ACT"/>
    <property type="match status" value="1"/>
</dbReference>
<dbReference type="EC" id="2.7.2.4" evidence="13"/>
<accession>A0A1Y1SHW7</accession>
<feature type="binding site" evidence="12">
    <location>
        <begin position="209"/>
        <end position="210"/>
    </location>
    <ligand>
        <name>ATP</name>
        <dbReference type="ChEBI" id="CHEBI:30616"/>
    </ligand>
</feature>
<evidence type="ECO:0000259" key="15">
    <source>
        <dbReference type="PROSITE" id="PS51671"/>
    </source>
</evidence>
<dbReference type="FunFam" id="3.40.1160.10:FF:000002">
    <property type="entry name" value="Aspartokinase"/>
    <property type="match status" value="1"/>
</dbReference>
<dbReference type="PROSITE" id="PS51671">
    <property type="entry name" value="ACT"/>
    <property type="match status" value="2"/>
</dbReference>
<dbReference type="Gene3D" id="3.30.2130.10">
    <property type="entry name" value="VC0802-like"/>
    <property type="match status" value="1"/>
</dbReference>
<organism evidence="16 17">
    <name type="scientific">Oceanococcus atlanticus</name>
    <dbReference type="NCBI Taxonomy" id="1317117"/>
    <lineage>
        <taxon>Bacteria</taxon>
        <taxon>Pseudomonadati</taxon>
        <taxon>Pseudomonadota</taxon>
        <taxon>Gammaproteobacteria</taxon>
        <taxon>Chromatiales</taxon>
        <taxon>Oceanococcaceae</taxon>
        <taxon>Oceanococcus</taxon>
    </lineage>
</organism>
<comment type="caution">
    <text evidence="16">The sequence shown here is derived from an EMBL/GenBank/DDBJ whole genome shotgun (WGS) entry which is preliminary data.</text>
</comment>
<comment type="pathway">
    <text evidence="1 14">Amino-acid biosynthesis; L-lysine biosynthesis via DAP pathway; (S)-tetrahydrodipicolinate from L-aspartate: step 1/4.</text>
</comment>
<dbReference type="GO" id="GO:0005524">
    <property type="term" value="F:ATP binding"/>
    <property type="evidence" value="ECO:0007669"/>
    <property type="project" value="UniProtKB-KW"/>
</dbReference>
<dbReference type="UniPathway" id="UPA00034">
    <property type="reaction ID" value="UER00015"/>
</dbReference>
<evidence type="ECO:0000256" key="14">
    <source>
        <dbReference type="RuleBase" id="RU004249"/>
    </source>
</evidence>
<dbReference type="AlphaFoldDB" id="A0A1Y1SHW7"/>
<evidence type="ECO:0000256" key="12">
    <source>
        <dbReference type="PIRSR" id="PIRSR000726-1"/>
    </source>
</evidence>
<dbReference type="Pfam" id="PF00696">
    <property type="entry name" value="AA_kinase"/>
    <property type="match status" value="1"/>
</dbReference>
<dbReference type="FunFam" id="3.30.2130.10:FF:000002">
    <property type="entry name" value="Aspartokinase"/>
    <property type="match status" value="1"/>
</dbReference>
<evidence type="ECO:0000256" key="3">
    <source>
        <dbReference type="ARBA" id="ARBA00005139"/>
    </source>
</evidence>
<dbReference type="PANTHER" id="PTHR21499:SF3">
    <property type="entry name" value="ASPARTOKINASE"/>
    <property type="match status" value="1"/>
</dbReference>
<evidence type="ECO:0000256" key="4">
    <source>
        <dbReference type="ARBA" id="ARBA00010122"/>
    </source>
</evidence>
<gene>
    <name evidence="16" type="ORF">ATO7_05315</name>
</gene>
<dbReference type="STRING" id="1317117.ATO7_05315"/>
<dbReference type="GO" id="GO:0004072">
    <property type="term" value="F:aspartate kinase activity"/>
    <property type="evidence" value="ECO:0007669"/>
    <property type="project" value="UniProtKB-EC"/>
</dbReference>
<dbReference type="NCBIfam" id="NF005154">
    <property type="entry name" value="PRK06635.1-2"/>
    <property type="match status" value="1"/>
</dbReference>
<dbReference type="PIRSF" id="PIRSF000726">
    <property type="entry name" value="Asp_kin"/>
    <property type="match status" value="1"/>
</dbReference>
<protein>
    <recommendedName>
        <fullName evidence="13">Aspartokinase</fullName>
        <ecNumber evidence="13">2.7.2.4</ecNumber>
    </recommendedName>
</protein>
<evidence type="ECO:0000256" key="1">
    <source>
        <dbReference type="ARBA" id="ARBA00004766"/>
    </source>
</evidence>
<comment type="pathway">
    <text evidence="3 14">Amino-acid biosynthesis; L-threonine biosynthesis; L-threonine from L-aspartate: step 1/5.</text>
</comment>
<dbReference type="GO" id="GO:0005829">
    <property type="term" value="C:cytosol"/>
    <property type="evidence" value="ECO:0007669"/>
    <property type="project" value="TreeGrafter"/>
</dbReference>
<dbReference type="PROSITE" id="PS00324">
    <property type="entry name" value="ASPARTOKINASE"/>
    <property type="match status" value="1"/>
</dbReference>
<feature type="domain" description="ACT" evidence="15">
    <location>
        <begin position="344"/>
        <end position="411"/>
    </location>
</feature>
<dbReference type="UniPathway" id="UPA00050">
    <property type="reaction ID" value="UER00461"/>
</dbReference>
<dbReference type="GO" id="GO:0009088">
    <property type="term" value="P:threonine biosynthetic process"/>
    <property type="evidence" value="ECO:0007669"/>
    <property type="project" value="UniProtKB-UniPathway"/>
</dbReference>
<keyword evidence="6 13" id="KW-0808">Transferase</keyword>
<dbReference type="CDD" id="cd04261">
    <property type="entry name" value="AAK_AKii-LysC-BS"/>
    <property type="match status" value="1"/>
</dbReference>
<dbReference type="InterPro" id="IPR054352">
    <property type="entry name" value="ACT_Aspartokinase"/>
</dbReference>
<dbReference type="NCBIfam" id="TIGR00656">
    <property type="entry name" value="asp_kin_monofn"/>
    <property type="match status" value="1"/>
</dbReference>
<keyword evidence="7 12" id="KW-0547">Nucleotide-binding</keyword>
<feature type="binding site" evidence="12">
    <location>
        <position position="179"/>
    </location>
    <ligand>
        <name>ATP</name>
        <dbReference type="ChEBI" id="CHEBI:30616"/>
    </ligand>
</feature>
<dbReference type="InterPro" id="IPR041740">
    <property type="entry name" value="AKii-LysC-BS"/>
</dbReference>
<evidence type="ECO:0000313" key="16">
    <source>
        <dbReference type="EMBL" id="ORE89272.1"/>
    </source>
</evidence>
<feature type="binding site" evidence="12">
    <location>
        <position position="47"/>
    </location>
    <ligand>
        <name>substrate</name>
    </ligand>
</feature>
<evidence type="ECO:0000256" key="10">
    <source>
        <dbReference type="ARBA" id="ARBA00023154"/>
    </source>
</evidence>
<evidence type="ECO:0000256" key="9">
    <source>
        <dbReference type="ARBA" id="ARBA00022840"/>
    </source>
</evidence>
<proteinExistence type="inferred from homology"/>
<feature type="binding site" evidence="12">
    <location>
        <begin position="7"/>
        <end position="10"/>
    </location>
    <ligand>
        <name>ATP</name>
        <dbReference type="ChEBI" id="CHEBI:30616"/>
    </ligand>
</feature>
<evidence type="ECO:0000256" key="13">
    <source>
        <dbReference type="RuleBase" id="RU003448"/>
    </source>
</evidence>
<dbReference type="SUPFAM" id="SSF55021">
    <property type="entry name" value="ACT-like"/>
    <property type="match status" value="2"/>
</dbReference>